<keyword evidence="1" id="KW-0732">Signal</keyword>
<dbReference type="Proteomes" id="UP000276061">
    <property type="component" value="Unassembled WGS sequence"/>
</dbReference>
<comment type="caution">
    <text evidence="2">The sequence shown here is derived from an EMBL/GenBank/DDBJ whole genome shotgun (WGS) entry which is preliminary data.</text>
</comment>
<dbReference type="EMBL" id="RJLR01000021">
    <property type="protein sequence ID" value="RNM05560.1"/>
    <property type="molecule type" value="Genomic_DNA"/>
</dbReference>
<feature type="signal peptide" evidence="1">
    <location>
        <begin position="1"/>
        <end position="25"/>
    </location>
</feature>
<evidence type="ECO:0000313" key="3">
    <source>
        <dbReference type="Proteomes" id="UP000276061"/>
    </source>
</evidence>
<name>A0A3N0G019_9GAMM</name>
<organism evidence="2 3">
    <name type="scientific">Dickeya undicola</name>
    <dbReference type="NCBI Taxonomy" id="1577887"/>
    <lineage>
        <taxon>Bacteria</taxon>
        <taxon>Pseudomonadati</taxon>
        <taxon>Pseudomonadota</taxon>
        <taxon>Gammaproteobacteria</taxon>
        <taxon>Enterobacterales</taxon>
        <taxon>Pectobacteriaceae</taxon>
        <taxon>Dickeya</taxon>
    </lineage>
</organism>
<feature type="chain" id="PRO_5017996819" description="Secreted protein" evidence="1">
    <location>
        <begin position="26"/>
        <end position="105"/>
    </location>
</feature>
<evidence type="ECO:0008006" key="4">
    <source>
        <dbReference type="Google" id="ProtNLM"/>
    </source>
</evidence>
<dbReference type="AlphaFoldDB" id="A0A3N0G019"/>
<reference evidence="2 3" key="1">
    <citation type="submission" date="2018-11" db="EMBL/GenBank/DDBJ databases">
        <title>Characterization of surface water Dickeya isolates.</title>
        <authorList>
            <person name="Van Gijsegem F."/>
            <person name="Pedron J."/>
        </authorList>
    </citation>
    <scope>NUCLEOTIDE SEQUENCE [LARGE SCALE GENOMIC DNA]</scope>
    <source>
        <strain evidence="2 3">FVG1-MFV-O17</strain>
    </source>
</reference>
<gene>
    <name evidence="2" type="ORF">EF878_12165</name>
</gene>
<evidence type="ECO:0000313" key="2">
    <source>
        <dbReference type="EMBL" id="RNM05560.1"/>
    </source>
</evidence>
<protein>
    <recommendedName>
        <fullName evidence="4">Secreted protein</fullName>
    </recommendedName>
</protein>
<accession>A0A3N0G019</accession>
<evidence type="ECO:0000256" key="1">
    <source>
        <dbReference type="SAM" id="SignalP"/>
    </source>
</evidence>
<sequence>MLNLTLMRRPQVQPAALLLTSASPAAESPFFAHSNDFSHSNDDVTVQPDQTGRHCAAHADVIPLSQTKTHSYSSWQSAAVSLSRSTFQPEAYHLKQRFTYFRLNI</sequence>
<dbReference type="RefSeq" id="WP_148042907.1">
    <property type="nucleotide sequence ID" value="NZ_JSYG01000020.1"/>
</dbReference>
<proteinExistence type="predicted"/>